<protein>
    <submittedName>
        <fullName evidence="1">Uncharacterized protein</fullName>
    </submittedName>
</protein>
<evidence type="ECO:0000313" key="2">
    <source>
        <dbReference type="Proteomes" id="UP000480246"/>
    </source>
</evidence>
<reference evidence="1 2" key="1">
    <citation type="submission" date="2019-10" db="EMBL/GenBank/DDBJ databases">
        <title>Gracilibacillus sp. nov. isolated from rice seeds.</title>
        <authorList>
            <person name="He S."/>
        </authorList>
    </citation>
    <scope>NUCLEOTIDE SEQUENCE [LARGE SCALE GENOMIC DNA]</scope>
    <source>
        <strain evidence="1 2">TD8</strain>
    </source>
</reference>
<name>A0A7C8L3L4_9BACI</name>
<accession>A0A7C8L3L4</accession>
<proteinExistence type="predicted"/>
<sequence length="84" mass="9632">MIAGKAVFVLDNEDMSYTGYFDSLDFLVQKNPEDLAKLVVHYFKDPKQKSRVQKKIDAFLADAYPNKISSSKRLIQCIQSLTKE</sequence>
<dbReference type="Proteomes" id="UP000480246">
    <property type="component" value="Unassembled WGS sequence"/>
</dbReference>
<dbReference type="RefSeq" id="WP_153403338.1">
    <property type="nucleotide sequence ID" value="NZ_ML762430.1"/>
</dbReference>
<gene>
    <name evidence="1" type="ORF">F9U64_11055</name>
</gene>
<dbReference type="OrthoDB" id="2622399at2"/>
<organism evidence="1 2">
    <name type="scientific">Gracilibacillus oryzae</name>
    <dbReference type="NCBI Taxonomy" id="1672701"/>
    <lineage>
        <taxon>Bacteria</taxon>
        <taxon>Bacillati</taxon>
        <taxon>Bacillota</taxon>
        <taxon>Bacilli</taxon>
        <taxon>Bacillales</taxon>
        <taxon>Bacillaceae</taxon>
        <taxon>Gracilibacillus</taxon>
    </lineage>
</organism>
<comment type="caution">
    <text evidence="1">The sequence shown here is derived from an EMBL/GenBank/DDBJ whole genome shotgun (WGS) entry which is preliminary data.</text>
</comment>
<dbReference type="EMBL" id="WEID01000052">
    <property type="protein sequence ID" value="KAB8135798.1"/>
    <property type="molecule type" value="Genomic_DNA"/>
</dbReference>
<keyword evidence="2" id="KW-1185">Reference proteome</keyword>
<dbReference type="AlphaFoldDB" id="A0A7C8L3L4"/>
<evidence type="ECO:0000313" key="1">
    <source>
        <dbReference type="EMBL" id="KAB8135798.1"/>
    </source>
</evidence>